<dbReference type="AlphaFoldDB" id="A0A939PPK6"/>
<comment type="caution">
    <text evidence="1">The sequence shown here is derived from an EMBL/GenBank/DDBJ whole genome shotgun (WGS) entry which is preliminary data.</text>
</comment>
<sequence length="285" mass="31119">MSIVMVPGVAKRLEGDLSLHRTLFTPLRQGLARAGVGIGPEDVVVVSYGKTFRPKDEMLSPQPYYDADDVEPGFEQDLLRALWERAADVDEKVVAPEAETLFRSPAWVQRALYALTMSAFWSGVGEQAFISFLKQVRRYFTDDDVRSAARAALAGAVNEDTRVIVAHSFGSVVAYESLCAHPEWPVETLVTLGSPLALRHIVYNRLRPPPAPKARWPGSVESWTNVTDAGDVIAVVEDVRPFFSDRITQIRLDTGGAKANDMRSYLTDEATGRAIAAGLGGGGTE</sequence>
<evidence type="ECO:0000313" key="1">
    <source>
        <dbReference type="EMBL" id="MBO2455803.1"/>
    </source>
</evidence>
<dbReference type="Gene3D" id="3.40.50.1820">
    <property type="entry name" value="alpha/beta hydrolase"/>
    <property type="match status" value="1"/>
</dbReference>
<dbReference type="EMBL" id="JAGEOJ010000042">
    <property type="protein sequence ID" value="MBO2455803.1"/>
    <property type="molecule type" value="Genomic_DNA"/>
</dbReference>
<proteinExistence type="predicted"/>
<name>A0A939PPK6_9ACTN</name>
<evidence type="ECO:0000313" key="2">
    <source>
        <dbReference type="Proteomes" id="UP000669179"/>
    </source>
</evidence>
<gene>
    <name evidence="1" type="ORF">J4573_52615</name>
</gene>
<evidence type="ECO:0008006" key="3">
    <source>
        <dbReference type="Google" id="ProtNLM"/>
    </source>
</evidence>
<protein>
    <recommendedName>
        <fullName evidence="3">Alpha/beta hydrolase</fullName>
    </recommendedName>
</protein>
<accession>A0A939PPK6</accession>
<dbReference type="Proteomes" id="UP000669179">
    <property type="component" value="Unassembled WGS sequence"/>
</dbReference>
<dbReference type="SUPFAM" id="SSF53474">
    <property type="entry name" value="alpha/beta-Hydrolases"/>
    <property type="match status" value="1"/>
</dbReference>
<organism evidence="1 2">
    <name type="scientific">Actinomadura barringtoniae</name>
    <dbReference type="NCBI Taxonomy" id="1427535"/>
    <lineage>
        <taxon>Bacteria</taxon>
        <taxon>Bacillati</taxon>
        <taxon>Actinomycetota</taxon>
        <taxon>Actinomycetes</taxon>
        <taxon>Streptosporangiales</taxon>
        <taxon>Thermomonosporaceae</taxon>
        <taxon>Actinomadura</taxon>
    </lineage>
</organism>
<reference evidence="1" key="1">
    <citation type="submission" date="2021-03" db="EMBL/GenBank/DDBJ databases">
        <authorList>
            <person name="Kanchanasin P."/>
            <person name="Saeng-In P."/>
            <person name="Phongsopitanun W."/>
            <person name="Yuki M."/>
            <person name="Kudo T."/>
            <person name="Ohkuma M."/>
            <person name="Tanasupawat S."/>
        </authorList>
    </citation>
    <scope>NUCLEOTIDE SEQUENCE</scope>
    <source>
        <strain evidence="1">GKU 128</strain>
    </source>
</reference>
<dbReference type="RefSeq" id="WP_208264041.1">
    <property type="nucleotide sequence ID" value="NZ_JAGEOJ010000042.1"/>
</dbReference>
<keyword evidence="2" id="KW-1185">Reference proteome</keyword>
<dbReference type="InterPro" id="IPR029058">
    <property type="entry name" value="AB_hydrolase_fold"/>
</dbReference>